<dbReference type="Pfam" id="PF00465">
    <property type="entry name" value="Fe-ADH"/>
    <property type="match status" value="1"/>
</dbReference>
<name>A0A0L0FBK2_9EUKA</name>
<accession>A0A0L0FBK2</accession>
<dbReference type="EMBL" id="KQ245028">
    <property type="protein sequence ID" value="KNC73881.1"/>
    <property type="molecule type" value="Genomic_DNA"/>
</dbReference>
<comment type="similarity">
    <text evidence="1">Belongs to the iron-containing alcohol dehydrogenase family.</text>
</comment>
<reference evidence="4 5" key="1">
    <citation type="submission" date="2011-02" db="EMBL/GenBank/DDBJ databases">
        <title>The Genome Sequence of Sphaeroforma arctica JP610.</title>
        <authorList>
            <consortium name="The Broad Institute Genome Sequencing Platform"/>
            <person name="Russ C."/>
            <person name="Cuomo C."/>
            <person name="Young S.K."/>
            <person name="Zeng Q."/>
            <person name="Gargeya S."/>
            <person name="Alvarado L."/>
            <person name="Berlin A."/>
            <person name="Chapman S.B."/>
            <person name="Chen Z."/>
            <person name="Freedman E."/>
            <person name="Gellesch M."/>
            <person name="Goldberg J."/>
            <person name="Griggs A."/>
            <person name="Gujja S."/>
            <person name="Heilman E."/>
            <person name="Heiman D."/>
            <person name="Howarth C."/>
            <person name="Mehta T."/>
            <person name="Neiman D."/>
            <person name="Pearson M."/>
            <person name="Roberts A."/>
            <person name="Saif S."/>
            <person name="Shea T."/>
            <person name="Shenoy N."/>
            <person name="Sisk P."/>
            <person name="Stolte C."/>
            <person name="Sykes S."/>
            <person name="White J."/>
            <person name="Yandava C."/>
            <person name="Burger G."/>
            <person name="Gray M.W."/>
            <person name="Holland P.W.H."/>
            <person name="King N."/>
            <person name="Lang F.B.F."/>
            <person name="Roger A.J."/>
            <person name="Ruiz-Trillo I."/>
            <person name="Haas B."/>
            <person name="Nusbaum C."/>
            <person name="Birren B."/>
        </authorList>
    </citation>
    <scope>NUCLEOTIDE SEQUENCE [LARGE SCALE GENOMIC DNA]</scope>
    <source>
        <strain evidence="4 5">JP610</strain>
    </source>
</reference>
<proteinExistence type="inferred from homology"/>
<evidence type="ECO:0000259" key="3">
    <source>
        <dbReference type="Pfam" id="PF00465"/>
    </source>
</evidence>
<dbReference type="Gene3D" id="3.40.50.1970">
    <property type="match status" value="1"/>
</dbReference>
<protein>
    <recommendedName>
        <fullName evidence="3">Alcohol dehydrogenase iron-type/glycerol dehydrogenase GldA domain-containing protein</fullName>
    </recommendedName>
</protein>
<dbReference type="GO" id="GO:0004022">
    <property type="term" value="F:alcohol dehydrogenase (NAD+) activity"/>
    <property type="evidence" value="ECO:0007669"/>
    <property type="project" value="TreeGrafter"/>
</dbReference>
<evidence type="ECO:0000256" key="2">
    <source>
        <dbReference type="ARBA" id="ARBA00023002"/>
    </source>
</evidence>
<keyword evidence="2" id="KW-0560">Oxidoreductase</keyword>
<evidence type="ECO:0000313" key="4">
    <source>
        <dbReference type="EMBL" id="KNC73881.1"/>
    </source>
</evidence>
<dbReference type="STRING" id="667725.A0A0L0FBK2"/>
<feature type="non-terminal residue" evidence="4">
    <location>
        <position position="108"/>
    </location>
</feature>
<dbReference type="SUPFAM" id="SSF56796">
    <property type="entry name" value="Dehydroquinate synthase-like"/>
    <property type="match status" value="1"/>
</dbReference>
<dbReference type="GeneID" id="25914063"/>
<dbReference type="PANTHER" id="PTHR11496">
    <property type="entry name" value="ALCOHOL DEHYDROGENASE"/>
    <property type="match status" value="1"/>
</dbReference>
<keyword evidence="5" id="KW-1185">Reference proteome</keyword>
<feature type="domain" description="Alcohol dehydrogenase iron-type/glycerol dehydrogenase GldA" evidence="3">
    <location>
        <begin position="10"/>
        <end position="107"/>
    </location>
</feature>
<organism evidence="4 5">
    <name type="scientific">Sphaeroforma arctica JP610</name>
    <dbReference type="NCBI Taxonomy" id="667725"/>
    <lineage>
        <taxon>Eukaryota</taxon>
        <taxon>Ichthyosporea</taxon>
        <taxon>Ichthyophonida</taxon>
        <taxon>Sphaeroforma</taxon>
    </lineage>
</organism>
<dbReference type="PANTHER" id="PTHR11496:SF102">
    <property type="entry name" value="ALCOHOL DEHYDROGENASE 4"/>
    <property type="match status" value="1"/>
</dbReference>
<dbReference type="GO" id="GO:0046872">
    <property type="term" value="F:metal ion binding"/>
    <property type="evidence" value="ECO:0007669"/>
    <property type="project" value="InterPro"/>
</dbReference>
<dbReference type="InterPro" id="IPR039697">
    <property type="entry name" value="Alcohol_dehydrogenase_Fe"/>
</dbReference>
<sequence length="108" mass="11146">MSGFEFATATRIIFGAGCAQKQLPGVIAGLNCSRVYVVTGTQSRYADLITLLNPVAVFEMQSLGEPTVDIAKLALERAVEANADMVVSIGGGSVIDLGKIVAALTTNG</sequence>
<dbReference type="InterPro" id="IPR001670">
    <property type="entry name" value="ADH_Fe/GldA"/>
</dbReference>
<dbReference type="RefSeq" id="XP_014147783.1">
    <property type="nucleotide sequence ID" value="XM_014292308.1"/>
</dbReference>
<evidence type="ECO:0000256" key="1">
    <source>
        <dbReference type="ARBA" id="ARBA00007358"/>
    </source>
</evidence>
<dbReference type="Proteomes" id="UP000054560">
    <property type="component" value="Unassembled WGS sequence"/>
</dbReference>
<evidence type="ECO:0000313" key="5">
    <source>
        <dbReference type="Proteomes" id="UP000054560"/>
    </source>
</evidence>
<gene>
    <name evidence="4" type="ORF">SARC_13559</name>
</gene>
<dbReference type="AlphaFoldDB" id="A0A0L0FBK2"/>
<dbReference type="OrthoDB" id="3360544at2759"/>